<protein>
    <submittedName>
        <fullName evidence="4">Integrase catalytic domain-containing protein</fullName>
    </submittedName>
</protein>
<dbReference type="InterPro" id="IPR043502">
    <property type="entry name" value="DNA/RNA_pol_sf"/>
</dbReference>
<dbReference type="Pfam" id="PF18701">
    <property type="entry name" value="DUF5641"/>
    <property type="match status" value="1"/>
</dbReference>
<dbReference type="GO" id="GO:0015074">
    <property type="term" value="P:DNA integration"/>
    <property type="evidence" value="ECO:0007669"/>
    <property type="project" value="InterPro"/>
</dbReference>
<name>A0A914LZ10_MELIC</name>
<dbReference type="SUPFAM" id="SSF53098">
    <property type="entry name" value="Ribonuclease H-like"/>
    <property type="match status" value="1"/>
</dbReference>
<dbReference type="PANTHER" id="PTHR47331">
    <property type="entry name" value="PHD-TYPE DOMAIN-CONTAINING PROTEIN"/>
    <property type="match status" value="1"/>
</dbReference>
<feature type="compositionally biased region" description="Polar residues" evidence="1">
    <location>
        <begin position="151"/>
        <end position="161"/>
    </location>
</feature>
<proteinExistence type="predicted"/>
<dbReference type="Proteomes" id="UP000887563">
    <property type="component" value="Unplaced"/>
</dbReference>
<dbReference type="PROSITE" id="PS50994">
    <property type="entry name" value="INTEGRASE"/>
    <property type="match status" value="1"/>
</dbReference>
<dbReference type="InterPro" id="IPR008042">
    <property type="entry name" value="Retrotrans_Pao"/>
</dbReference>
<dbReference type="Gene3D" id="3.30.420.10">
    <property type="entry name" value="Ribonuclease H-like superfamily/Ribonuclease H"/>
    <property type="match status" value="1"/>
</dbReference>
<dbReference type="Pfam" id="PF03564">
    <property type="entry name" value="DUF1759"/>
    <property type="match status" value="1"/>
</dbReference>
<dbReference type="GO" id="GO:0003676">
    <property type="term" value="F:nucleic acid binding"/>
    <property type="evidence" value="ECO:0007669"/>
    <property type="project" value="InterPro"/>
</dbReference>
<evidence type="ECO:0000313" key="3">
    <source>
        <dbReference type="Proteomes" id="UP000887563"/>
    </source>
</evidence>
<dbReference type="InterPro" id="IPR012337">
    <property type="entry name" value="RNaseH-like_sf"/>
</dbReference>
<evidence type="ECO:0000259" key="2">
    <source>
        <dbReference type="PROSITE" id="PS50994"/>
    </source>
</evidence>
<evidence type="ECO:0000313" key="4">
    <source>
        <dbReference type="WBParaSite" id="Minc3s00818g17732"/>
    </source>
</evidence>
<dbReference type="InterPro" id="IPR005312">
    <property type="entry name" value="DUF1759"/>
</dbReference>
<dbReference type="PANTHER" id="PTHR47331:SF4">
    <property type="entry name" value="PEPTIDASE S1 DOMAIN-CONTAINING PROTEIN"/>
    <property type="match status" value="1"/>
</dbReference>
<dbReference type="InterPro" id="IPR043128">
    <property type="entry name" value="Rev_trsase/Diguanyl_cyclase"/>
</dbReference>
<feature type="compositionally biased region" description="Polar residues" evidence="1">
    <location>
        <begin position="557"/>
        <end position="581"/>
    </location>
</feature>
<feature type="region of interest" description="Disordered" evidence="1">
    <location>
        <begin position="400"/>
        <end position="436"/>
    </location>
</feature>
<dbReference type="GO" id="GO:0042575">
    <property type="term" value="C:DNA polymerase complex"/>
    <property type="evidence" value="ECO:0007669"/>
    <property type="project" value="UniProtKB-ARBA"/>
</dbReference>
<keyword evidence="3" id="KW-1185">Reference proteome</keyword>
<accession>A0A914LZ10</accession>
<feature type="region of interest" description="Disordered" evidence="1">
    <location>
        <begin position="550"/>
        <end position="584"/>
    </location>
</feature>
<dbReference type="Pfam" id="PF17921">
    <property type="entry name" value="Integrase_H2C2"/>
    <property type="match status" value="1"/>
</dbReference>
<dbReference type="InterPro" id="IPR040676">
    <property type="entry name" value="DUF5641"/>
</dbReference>
<dbReference type="Pfam" id="PF05380">
    <property type="entry name" value="Peptidase_A17"/>
    <property type="match status" value="1"/>
</dbReference>
<evidence type="ECO:0000256" key="1">
    <source>
        <dbReference type="SAM" id="MobiDB-lite"/>
    </source>
</evidence>
<dbReference type="InterPro" id="IPR041588">
    <property type="entry name" value="Integrase_H2C2"/>
</dbReference>
<feature type="compositionally biased region" description="Polar residues" evidence="1">
    <location>
        <begin position="186"/>
        <end position="206"/>
    </location>
</feature>
<organism evidence="3 4">
    <name type="scientific">Meloidogyne incognita</name>
    <name type="common">Southern root-knot nematode worm</name>
    <name type="synonym">Oxyuris incognita</name>
    <dbReference type="NCBI Taxonomy" id="6306"/>
    <lineage>
        <taxon>Eukaryota</taxon>
        <taxon>Metazoa</taxon>
        <taxon>Ecdysozoa</taxon>
        <taxon>Nematoda</taxon>
        <taxon>Chromadorea</taxon>
        <taxon>Rhabditida</taxon>
        <taxon>Tylenchina</taxon>
        <taxon>Tylenchomorpha</taxon>
        <taxon>Tylenchoidea</taxon>
        <taxon>Meloidogynidae</taxon>
        <taxon>Meloidogyninae</taxon>
        <taxon>Meloidogyne</taxon>
        <taxon>Meloidogyne incognita group</taxon>
    </lineage>
</organism>
<dbReference type="Gene3D" id="3.10.10.10">
    <property type="entry name" value="HIV Type 1 Reverse Transcriptase, subunit A, domain 1"/>
    <property type="match status" value="1"/>
</dbReference>
<feature type="region of interest" description="Disordered" evidence="1">
    <location>
        <begin position="121"/>
        <end position="206"/>
    </location>
</feature>
<dbReference type="Gene3D" id="3.30.70.270">
    <property type="match status" value="1"/>
</dbReference>
<dbReference type="InterPro" id="IPR001584">
    <property type="entry name" value="Integrase_cat-core"/>
</dbReference>
<dbReference type="SUPFAM" id="SSF56672">
    <property type="entry name" value="DNA/RNA polymerases"/>
    <property type="match status" value="1"/>
</dbReference>
<feature type="compositionally biased region" description="Low complexity" evidence="1">
    <location>
        <begin position="171"/>
        <end position="185"/>
    </location>
</feature>
<feature type="compositionally biased region" description="Basic and acidic residues" evidence="1">
    <location>
        <begin position="407"/>
        <end position="419"/>
    </location>
</feature>
<reference evidence="4" key="1">
    <citation type="submission" date="2022-11" db="UniProtKB">
        <authorList>
            <consortium name="WormBaseParasite"/>
        </authorList>
    </citation>
    <scope>IDENTIFICATION</scope>
</reference>
<feature type="region of interest" description="Disordered" evidence="1">
    <location>
        <begin position="1878"/>
        <end position="1906"/>
    </location>
</feature>
<sequence length="2028" mass="229557">MSAVIRLQLATVLSTLKVKGRAVLTALNAQVTTVEDDDRLEADAVQLREAAGRAQALVDKWSDFIARLMPTEQQDEMDILQAFPPPRGEVRVDDEPTALAQIEHAYELVDLVNVCLRQRRTGNHGSVSSRRTEKSATVGKEQTDNGRHQAQHTQDNGQENYSPEHPEGFVRRQTQTRITEQQAARNGTSTHHTNSASQAGFSPYQQQGTYNGAPIYSTFRPFRLEPIKFAGDPKEWTAFWLAFDRAVNSQPLPPFEKHLCLLQSLVPGSAAHRAIDGYPPSDENYRMVVSILRRQFGDVKALREGLIAELLHLQVANNSLYSLRDLRANVERICLQLESPEGSNATQDEIVCGIIRSKLPREVLETLIDWEQDDDEWTLAHLRAGLGRIVQRKERLERTITNLRPAMPERRPREEEQRQRSQSQDRYPQHRPAQISRSFVTVQPAGNRVERRQLSPTSFTGRGCSLCTAGPEHLPSQCTTWNTPQRRQMRLLEQHRCLNCLRDDHLLNQCQSVKRCRVCKGRHHFIVCMRQGTIGREAPRIERQPTTTANIGRATGANLQPLGQSTREVSPLKQASTTHTGMASDPTIIDEATELKAQPTGRPRALLMVTEVVVRPMGARNRQATAVVFFDPGSQTSFISGSLVRQLGLKSGRSEKMRVHVLGGEKDEPLCFDSARYKLQLKRYDDQWEKIELNYIEEIAAQMETPKYIGNELSENYVVRMDIGKPDILIGTREFWKYFISRKMTNHGFTIIRTVLGPVLGGEASLPGLNKTPSSLMAVNSINQEQMPSARTIEEFWSLETIGIKDDPAQDDDQLAEKMVEHSIRQLDDGRYCVKWPWRDPCPELPSNLAMAYRRLVATLNRLRIEPDQLKKYNEVICEQQQQGIIELTSCRPGSREHYLPHHAVITPKKLRVVYDASAHPKGQACLNDCLYRGPVLLPDLAGVLLRFRNCAIPVLADVEKAFLMIELEPEDREVCKFLWAKDPLQPPTGENLAVYRFCRVAFGVVSSPFMLAAVIRAHLAKFGPEQDAVVFRNVYVDNLLIECENEEDARTKAIAAKEVFKQAKMNLREYISSSTDVMSALPEEDRLEQKQAKVLGITWDVQSDEVLFELPTIRSNSLVTRRTVLSVLAGIFDPLGLIGPCTLEAKKFFQKLWDESHGWDTELSIGESEHWKRICADWNGSIIRQERFVLGQNNDIQIHVFTDASEASYAAAVYLRSESKTRLVFSKVRLKPRKARETMTIPRMELMGVLLGVRATAFVSAQIHRPITATHLWCDSQIVLAWIRGKDTQPIFVENRLREIRKQENMTFHYVNTSYNPADVATRGTTAAHLMDTKLWWNGPIWINAPSYQWPHGMEFNLPLNGEVKQDENLDQQFVGVVNKLPAEPIFDAKRFSSWLTLLGTVILVLRFIKLRCVRFPTCISTTGIFTANDYRIARSLLIRLAQREHQLEMKSIHTVIDSEGIIRIKTRIDKNAESCAPVSPIWLPRHAGITSLIILDVHQRLKHAGVDWTLTEVLREFFLPQARRTTKQILSQCSRCRLMNKPKYALPIMPPLPADRVQRRRPFESVGLDYLGPTLARQAGVVVKVWIVIITCLSVRAVYLEPTYDLSAPSFINVLRRFISRRGKPRRILSDNAPTFVQTGKALKTLAMSDDPAEFSARSGINWHFIPQLSPWAGGIYERLVALVKHSIQRTLGRRILPCDDLSAFLTEAEASINSRPLTTVSDAEGAPMPLRPMDFLLPGADIHLATAQLEDDEDKRLPSHEKLANHWRATQEAAEYYWTRWTKEYLLVLRERAGWTHRGPRCQDKSIPMVGDVVLIEEDLRPRNLWSLGRITELNGQESNIRSAKVLMANGKILTRPINRLCPLETSKNVEIVIPTTPDPVKEPSPQRTKLKEKKDNPPKPPCHNMITRARARMDQAGTTAAVTSTSFLDAGKSLSVSQAGMTGAATAQLNTKCSSVRKISTNARQQEGLVAECRPSPKARKRGISESALHHHRHRLGRNHMFRRNMLSTVSGMRRNVNTGCDES</sequence>
<feature type="domain" description="Integrase catalytic" evidence="2">
    <location>
        <begin position="1560"/>
        <end position="1743"/>
    </location>
</feature>
<dbReference type="InterPro" id="IPR036397">
    <property type="entry name" value="RNaseH_sf"/>
</dbReference>
<dbReference type="WBParaSite" id="Minc3s00818g17732">
    <property type="protein sequence ID" value="Minc3s00818g17732"/>
    <property type="gene ID" value="Minc3s00818g17732"/>
</dbReference>